<name>A0A2N5Y1A7_9GAMM</name>
<dbReference type="RefSeq" id="WP_101521431.1">
    <property type="nucleotide sequence ID" value="NZ_PKLZ01000008.1"/>
</dbReference>
<proteinExistence type="predicted"/>
<keyword evidence="2" id="KW-1185">Reference proteome</keyword>
<comment type="caution">
    <text evidence="1">The sequence shown here is derived from an EMBL/GenBank/DDBJ whole genome shotgun (WGS) entry which is preliminary data.</text>
</comment>
<dbReference type="AlphaFoldDB" id="A0A2N5Y1A7"/>
<reference evidence="2" key="1">
    <citation type="submission" date="2017-11" db="EMBL/GenBank/DDBJ databases">
        <title>The draft genome sequence of Chromatocurvus sp. F02.</title>
        <authorList>
            <person name="Du Z.-J."/>
            <person name="Chang Y.-Q."/>
        </authorList>
    </citation>
    <scope>NUCLEOTIDE SEQUENCE [LARGE SCALE GENOMIC DNA]</scope>
    <source>
        <strain evidence="2">F02</strain>
    </source>
</reference>
<sequence length="415" mass="46464">MSLRATAVEGMPDPDIHGHVKYRYLTARYPEHSIYHHWYGETSSDHLLDSRFKFSFREGRFDLQVDYQIQALHSDLLRTRQVTGSPQPGQAYPEDDRRFVDLTKVVSEGRDTAILHRLDRFNIGYSSDQLVLRAGRQVLSWGNGLMFNPVDFFNPFDPVALDTEYKVGDDMLYGQYLFADGDDIQAVAVGRRNSRDSVTADESSFVVKYHGWLDDRVAWVGLAGAELDLLAGVHFEQTILAAGLVKSMGGAIWRGDLMFTDTDEGGVLSAVANLSYSWTWGETNISGTAEYYHNGFGLDDGRYRLPRVLRDDALQARLGRGELFTLGRNYLGLAATIELTPLWLLTPTFLVNLDDQSALLQLGSRHDLAQDWHLIAALNLPLGPKGSEYGGIKSGFRDTTLASEGGLFVQLAYYF</sequence>
<accession>A0A2N5Y1A7</accession>
<protein>
    <recommendedName>
        <fullName evidence="3">Alginate export domain-containing protein</fullName>
    </recommendedName>
</protein>
<dbReference type="Proteomes" id="UP000234845">
    <property type="component" value="Unassembled WGS sequence"/>
</dbReference>
<dbReference type="OrthoDB" id="5383458at2"/>
<organism evidence="1 2">
    <name type="scientific">Kineobactrum sediminis</name>
    <dbReference type="NCBI Taxonomy" id="1905677"/>
    <lineage>
        <taxon>Bacteria</taxon>
        <taxon>Pseudomonadati</taxon>
        <taxon>Pseudomonadota</taxon>
        <taxon>Gammaproteobacteria</taxon>
        <taxon>Cellvibrionales</taxon>
        <taxon>Halieaceae</taxon>
        <taxon>Kineobactrum</taxon>
    </lineage>
</organism>
<dbReference type="EMBL" id="PKLZ01000008">
    <property type="protein sequence ID" value="PLW82178.1"/>
    <property type="molecule type" value="Genomic_DNA"/>
</dbReference>
<evidence type="ECO:0000313" key="1">
    <source>
        <dbReference type="EMBL" id="PLW82178.1"/>
    </source>
</evidence>
<evidence type="ECO:0008006" key="3">
    <source>
        <dbReference type="Google" id="ProtNLM"/>
    </source>
</evidence>
<gene>
    <name evidence="1" type="ORF">CWI75_10340</name>
</gene>
<evidence type="ECO:0000313" key="2">
    <source>
        <dbReference type="Proteomes" id="UP000234845"/>
    </source>
</evidence>